<protein>
    <submittedName>
        <fullName evidence="2">Uncharacterized protein</fullName>
    </submittedName>
</protein>
<keyword evidence="3" id="KW-1185">Reference proteome</keyword>
<feature type="transmembrane region" description="Helical" evidence="1">
    <location>
        <begin position="40"/>
        <end position="56"/>
    </location>
</feature>
<dbReference type="AlphaFoldDB" id="A0A9X2YQS4"/>
<reference evidence="2" key="2">
    <citation type="journal article" date="2022" name="BMC Genomics">
        <title>Comparative genome analysis of mycobacteria focusing on tRNA and non-coding RNA.</title>
        <authorList>
            <person name="Behra P.R.K."/>
            <person name="Pettersson B.M.F."/>
            <person name="Ramesh M."/>
            <person name="Das S."/>
            <person name="Dasgupta S."/>
            <person name="Kirsebom L.A."/>
        </authorList>
    </citation>
    <scope>NUCLEOTIDE SEQUENCE</scope>
    <source>
        <strain evidence="2">DSM 44615</strain>
    </source>
</reference>
<name>A0A9X2YQS4_9MYCO</name>
<keyword evidence="1" id="KW-1133">Transmembrane helix</keyword>
<comment type="caution">
    <text evidence="2">The sequence shown here is derived from an EMBL/GenBank/DDBJ whole genome shotgun (WGS) entry which is preliminary data.</text>
</comment>
<proteinExistence type="predicted"/>
<sequence>MQAVGPALVWLLVALAVLATTRTLVGVVAARRNRRRARGFFVLGFLCGATATAMVARGGRGRQALGVVTRHVVAARRAGVLRSADRVAGRVLTALGDPRQRCVAGARRRRA</sequence>
<reference evidence="2" key="1">
    <citation type="submission" date="2020-07" db="EMBL/GenBank/DDBJ databases">
        <authorList>
            <person name="Pettersson B.M.F."/>
            <person name="Behra P.R.K."/>
            <person name="Ramesh M."/>
            <person name="Das S."/>
            <person name="Dasgupta S."/>
            <person name="Kirsebom L.A."/>
        </authorList>
    </citation>
    <scope>NUCLEOTIDE SEQUENCE</scope>
    <source>
        <strain evidence="2">DSM 44615</strain>
    </source>
</reference>
<evidence type="ECO:0000313" key="3">
    <source>
        <dbReference type="Proteomes" id="UP001140293"/>
    </source>
</evidence>
<evidence type="ECO:0000256" key="1">
    <source>
        <dbReference type="SAM" id="Phobius"/>
    </source>
</evidence>
<organism evidence="2 3">
    <name type="scientific">[Mycobacterium] manitobense</name>
    <dbReference type="NCBI Taxonomy" id="190147"/>
    <lineage>
        <taxon>Bacteria</taxon>
        <taxon>Bacillati</taxon>
        <taxon>Actinomycetota</taxon>
        <taxon>Actinomycetes</taxon>
        <taxon>Mycobacteriales</taxon>
        <taxon>Mycobacteriaceae</taxon>
        <taxon>Mycolicibacterium</taxon>
    </lineage>
</organism>
<dbReference type="RefSeq" id="WP_264013710.1">
    <property type="nucleotide sequence ID" value="NZ_JACKSJ010000141.1"/>
</dbReference>
<keyword evidence="1" id="KW-0472">Membrane</keyword>
<evidence type="ECO:0000313" key="2">
    <source>
        <dbReference type="EMBL" id="MCV7171529.1"/>
    </source>
</evidence>
<accession>A0A9X2YQS4</accession>
<gene>
    <name evidence="2" type="ORF">H7I41_16565</name>
</gene>
<dbReference type="Proteomes" id="UP001140293">
    <property type="component" value="Unassembled WGS sequence"/>
</dbReference>
<dbReference type="EMBL" id="JACKSJ010000141">
    <property type="protein sequence ID" value="MCV7171529.1"/>
    <property type="molecule type" value="Genomic_DNA"/>
</dbReference>
<keyword evidence="1" id="KW-0812">Transmembrane</keyword>